<reference evidence="4" key="1">
    <citation type="journal article" date="2014" name="Front. Microbiol.">
        <title>High frequency of phylogenetically diverse reductive dehalogenase-homologous genes in deep subseafloor sedimentary metagenomes.</title>
        <authorList>
            <person name="Kawai M."/>
            <person name="Futagami T."/>
            <person name="Toyoda A."/>
            <person name="Takaki Y."/>
            <person name="Nishi S."/>
            <person name="Hori S."/>
            <person name="Arai W."/>
            <person name="Tsubouchi T."/>
            <person name="Morono Y."/>
            <person name="Uchiyama I."/>
            <person name="Ito T."/>
            <person name="Fujiyama A."/>
            <person name="Inagaki F."/>
            <person name="Takami H."/>
        </authorList>
    </citation>
    <scope>NUCLEOTIDE SEQUENCE</scope>
    <source>
        <strain evidence="4">Expedition CK06-06</strain>
    </source>
</reference>
<keyword evidence="1" id="KW-0175">Coiled coil</keyword>
<dbReference type="PROSITE" id="PS50112">
    <property type="entry name" value="PAS"/>
    <property type="match status" value="1"/>
</dbReference>
<proteinExistence type="predicted"/>
<dbReference type="InterPro" id="IPR052155">
    <property type="entry name" value="Biofilm_reg_signaling"/>
</dbReference>
<dbReference type="Gene3D" id="3.30.450.20">
    <property type="entry name" value="PAS domain"/>
    <property type="match status" value="1"/>
</dbReference>
<gene>
    <name evidence="4" type="ORF">S01H1_31088</name>
</gene>
<name>X0T323_9ZZZZ</name>
<dbReference type="SUPFAM" id="SSF55781">
    <property type="entry name" value="GAF domain-like"/>
    <property type="match status" value="1"/>
</dbReference>
<dbReference type="PANTHER" id="PTHR44757:SF2">
    <property type="entry name" value="BIOFILM ARCHITECTURE MAINTENANCE PROTEIN MBAA"/>
    <property type="match status" value="1"/>
</dbReference>
<dbReference type="PANTHER" id="PTHR44757">
    <property type="entry name" value="DIGUANYLATE CYCLASE DGCP"/>
    <property type="match status" value="1"/>
</dbReference>
<dbReference type="Pfam" id="PF08448">
    <property type="entry name" value="PAS_4"/>
    <property type="match status" value="1"/>
</dbReference>
<feature type="non-terminal residue" evidence="4">
    <location>
        <position position="275"/>
    </location>
</feature>
<dbReference type="Pfam" id="PF01590">
    <property type="entry name" value="GAF"/>
    <property type="match status" value="1"/>
</dbReference>
<dbReference type="InterPro" id="IPR001610">
    <property type="entry name" value="PAC"/>
</dbReference>
<evidence type="ECO:0000259" key="3">
    <source>
        <dbReference type="PROSITE" id="PS50113"/>
    </source>
</evidence>
<dbReference type="PROSITE" id="PS50113">
    <property type="entry name" value="PAC"/>
    <property type="match status" value="1"/>
</dbReference>
<dbReference type="AlphaFoldDB" id="X0T323"/>
<dbReference type="InterPro" id="IPR029016">
    <property type="entry name" value="GAF-like_dom_sf"/>
</dbReference>
<protein>
    <recommendedName>
        <fullName evidence="5">PAS domain-containing protein</fullName>
    </recommendedName>
</protein>
<feature type="non-terminal residue" evidence="4">
    <location>
        <position position="1"/>
    </location>
</feature>
<feature type="coiled-coil region" evidence="1">
    <location>
        <begin position="8"/>
        <end position="42"/>
    </location>
</feature>
<dbReference type="SUPFAM" id="SSF55785">
    <property type="entry name" value="PYP-like sensor domain (PAS domain)"/>
    <property type="match status" value="1"/>
</dbReference>
<feature type="domain" description="PAC" evidence="3">
    <location>
        <begin position="104"/>
        <end position="155"/>
    </location>
</feature>
<dbReference type="InterPro" id="IPR035965">
    <property type="entry name" value="PAS-like_dom_sf"/>
</dbReference>
<dbReference type="NCBIfam" id="TIGR00229">
    <property type="entry name" value="sensory_box"/>
    <property type="match status" value="1"/>
</dbReference>
<sequence length="275" mass="30840">SAATAVENARLYDTAQQEIAERMRAEEELRRLKEFNEDIVQNMAEGIVVQDVEGRFTFVNPAMANLLGYRPEEMIGRPSVSVLPADQRSMVQAADERRARGEADRYELELLCKDGRRMNAEVNGRPRIEDGRFVGSIAVFTDVTERKRAENALRERANRMELIARMGQRTTAILERDELLDQAVDLIGEMFGYYNVTILLVEGDHVVLRASLLPSARSLAGRVRLRVGSEGIAGWVAASGEPLVVPDVRLDDRYVVLVEESRTRSELAVPIELKG</sequence>
<organism evidence="4">
    <name type="scientific">marine sediment metagenome</name>
    <dbReference type="NCBI Taxonomy" id="412755"/>
    <lineage>
        <taxon>unclassified sequences</taxon>
        <taxon>metagenomes</taxon>
        <taxon>ecological metagenomes</taxon>
    </lineage>
</organism>
<accession>X0T323</accession>
<dbReference type="InterPro" id="IPR003018">
    <property type="entry name" value="GAF"/>
</dbReference>
<dbReference type="InterPro" id="IPR000014">
    <property type="entry name" value="PAS"/>
</dbReference>
<dbReference type="InterPro" id="IPR013656">
    <property type="entry name" value="PAS_4"/>
</dbReference>
<dbReference type="InterPro" id="IPR000700">
    <property type="entry name" value="PAS-assoc_C"/>
</dbReference>
<dbReference type="SMART" id="SM00086">
    <property type="entry name" value="PAC"/>
    <property type="match status" value="1"/>
</dbReference>
<dbReference type="SMART" id="SM00091">
    <property type="entry name" value="PAS"/>
    <property type="match status" value="1"/>
</dbReference>
<dbReference type="EMBL" id="BARS01019163">
    <property type="protein sequence ID" value="GAF87893.1"/>
    <property type="molecule type" value="Genomic_DNA"/>
</dbReference>
<evidence type="ECO:0000256" key="1">
    <source>
        <dbReference type="SAM" id="Coils"/>
    </source>
</evidence>
<evidence type="ECO:0000259" key="2">
    <source>
        <dbReference type="PROSITE" id="PS50112"/>
    </source>
</evidence>
<comment type="caution">
    <text evidence="4">The sequence shown here is derived from an EMBL/GenBank/DDBJ whole genome shotgun (WGS) entry which is preliminary data.</text>
</comment>
<dbReference type="Gene3D" id="3.30.450.40">
    <property type="match status" value="1"/>
</dbReference>
<dbReference type="CDD" id="cd00130">
    <property type="entry name" value="PAS"/>
    <property type="match status" value="1"/>
</dbReference>
<feature type="domain" description="PAS" evidence="2">
    <location>
        <begin position="32"/>
        <end position="102"/>
    </location>
</feature>
<evidence type="ECO:0008006" key="5">
    <source>
        <dbReference type="Google" id="ProtNLM"/>
    </source>
</evidence>
<evidence type="ECO:0000313" key="4">
    <source>
        <dbReference type="EMBL" id="GAF87893.1"/>
    </source>
</evidence>